<gene>
    <name evidence="1" type="ORF">UFOPK2143_01159</name>
</gene>
<reference evidence="1" key="1">
    <citation type="submission" date="2020-05" db="EMBL/GenBank/DDBJ databases">
        <authorList>
            <person name="Chiriac C."/>
            <person name="Salcher M."/>
            <person name="Ghai R."/>
            <person name="Kavagutti S V."/>
        </authorList>
    </citation>
    <scope>NUCLEOTIDE SEQUENCE</scope>
</reference>
<protein>
    <submittedName>
        <fullName evidence="1">Unannotated protein</fullName>
    </submittedName>
</protein>
<proteinExistence type="predicted"/>
<sequence>MVHNALFEFGLRQIELAAVDEELEELAVMHNFVVATHLWVLVGKGVEAMRTLRDDLLHAHSVERFDVLHCEHLEDVFVARATCGIACAQFRWAKNREGNTRTLQ</sequence>
<dbReference type="EMBL" id="CAEZVV010000077">
    <property type="protein sequence ID" value="CAB4648909.1"/>
    <property type="molecule type" value="Genomic_DNA"/>
</dbReference>
<organism evidence="1">
    <name type="scientific">freshwater metagenome</name>
    <dbReference type="NCBI Taxonomy" id="449393"/>
    <lineage>
        <taxon>unclassified sequences</taxon>
        <taxon>metagenomes</taxon>
        <taxon>ecological metagenomes</taxon>
    </lineage>
</organism>
<accession>A0A6J6KLY2</accession>
<dbReference type="AlphaFoldDB" id="A0A6J6KLY2"/>
<name>A0A6J6KLY2_9ZZZZ</name>
<evidence type="ECO:0000313" key="1">
    <source>
        <dbReference type="EMBL" id="CAB4648909.1"/>
    </source>
</evidence>